<dbReference type="Gene3D" id="3.10.20.300">
    <property type="entry name" value="mk0293 like domain"/>
    <property type="match status" value="1"/>
</dbReference>
<dbReference type="AlphaFoldDB" id="X1UB66"/>
<dbReference type="Pfam" id="PF01969">
    <property type="entry name" value="Ni_insertion"/>
    <property type="match status" value="1"/>
</dbReference>
<dbReference type="PANTHER" id="PTHR36566:SF1">
    <property type="entry name" value="PYRIDINIUM-3,5-BISTHIOCARBOXYLIC ACID MONONUCLEOTIDE NICKEL INSERTION PROTEIN"/>
    <property type="match status" value="1"/>
</dbReference>
<evidence type="ECO:0000256" key="1">
    <source>
        <dbReference type="ARBA" id="ARBA00022596"/>
    </source>
</evidence>
<feature type="non-terminal residue" evidence="2">
    <location>
        <position position="1"/>
    </location>
</feature>
<comment type="caution">
    <text evidence="2">The sequence shown here is derived from an EMBL/GenBank/DDBJ whole genome shotgun (WGS) entry which is preliminary data.</text>
</comment>
<name>X1UB66_9ZZZZ</name>
<evidence type="ECO:0008006" key="3">
    <source>
        <dbReference type="Google" id="ProtNLM"/>
    </source>
</evidence>
<dbReference type="EMBL" id="BARW01018618">
    <property type="protein sequence ID" value="GAJ00837.1"/>
    <property type="molecule type" value="Genomic_DNA"/>
</dbReference>
<dbReference type="Gene3D" id="3.30.70.1380">
    <property type="entry name" value="Transcriptional regulatory protein pf0864 domain like"/>
    <property type="match status" value="1"/>
</dbReference>
<accession>X1UB66</accession>
<keyword evidence="1" id="KW-0533">Nickel</keyword>
<dbReference type="PANTHER" id="PTHR36566">
    <property type="entry name" value="NICKEL INSERTION PROTEIN-RELATED"/>
    <property type="match status" value="1"/>
</dbReference>
<protein>
    <recommendedName>
        <fullName evidence="3">DUF111 family protein</fullName>
    </recommendedName>
</protein>
<evidence type="ECO:0000313" key="2">
    <source>
        <dbReference type="EMBL" id="GAJ00837.1"/>
    </source>
</evidence>
<dbReference type="InterPro" id="IPR002822">
    <property type="entry name" value="Ni_insertion"/>
</dbReference>
<sequence length="157" mass="18332">TVLETDVDDVSGEMLGNFINTMENEKILDIQVLPSVTKKNRPSHVIKILCHPQNSFEIMHKLINELGTLGMRFYTIKRVCVDRKFEKSKIDINSKTYELNFKISYVKMNDEINVINVKPEFEDLKRISKESALSIKEILFYCQSEIKKHFESSKKTK</sequence>
<reference evidence="2" key="1">
    <citation type="journal article" date="2014" name="Front. Microbiol.">
        <title>High frequency of phylogenetically diverse reductive dehalogenase-homologous genes in deep subseafloor sedimentary metagenomes.</title>
        <authorList>
            <person name="Kawai M."/>
            <person name="Futagami T."/>
            <person name="Toyoda A."/>
            <person name="Takaki Y."/>
            <person name="Nishi S."/>
            <person name="Hori S."/>
            <person name="Arai W."/>
            <person name="Tsubouchi T."/>
            <person name="Morono Y."/>
            <person name="Uchiyama I."/>
            <person name="Ito T."/>
            <person name="Fujiyama A."/>
            <person name="Inagaki F."/>
            <person name="Takami H."/>
        </authorList>
    </citation>
    <scope>NUCLEOTIDE SEQUENCE</scope>
    <source>
        <strain evidence="2">Expedition CK06-06</strain>
    </source>
</reference>
<proteinExistence type="predicted"/>
<gene>
    <name evidence="2" type="ORF">S12H4_31838</name>
</gene>
<organism evidence="2">
    <name type="scientific">marine sediment metagenome</name>
    <dbReference type="NCBI Taxonomy" id="412755"/>
    <lineage>
        <taxon>unclassified sequences</taxon>
        <taxon>metagenomes</taxon>
        <taxon>ecological metagenomes</taxon>
    </lineage>
</organism>